<accession>A0A160F6Q4</accession>
<protein>
    <submittedName>
        <fullName evidence="3">Uncharacterized protein</fullName>
    </submittedName>
</protein>
<dbReference type="KEGG" id="aamy:GFC30_155"/>
<dbReference type="Gene3D" id="1.10.287.2170">
    <property type="match status" value="1"/>
</dbReference>
<organism evidence="3 4">
    <name type="scientific">Anoxybacteroides amylolyticum</name>
    <dbReference type="NCBI Taxonomy" id="294699"/>
    <lineage>
        <taxon>Bacteria</taxon>
        <taxon>Bacillati</taxon>
        <taxon>Bacillota</taxon>
        <taxon>Bacilli</taxon>
        <taxon>Bacillales</taxon>
        <taxon>Anoxybacillaceae</taxon>
        <taxon>Anoxybacteroides</taxon>
    </lineage>
</organism>
<dbReference type="AlphaFoldDB" id="A0A160F6Q4"/>
<reference evidence="3 4" key="1">
    <citation type="journal article" date="2006" name="Syst. Appl. Microbiol.">
        <title>Anoxybacillus amylolyticus sp. nov., a thermophilic amylase producing bacterium isolated from Mount Rittmann (Antarctica).</title>
        <authorList>
            <person name="Poli A."/>
            <person name="Esposito E."/>
            <person name="Lama L."/>
            <person name="Orlando P."/>
            <person name="Nicolaus G."/>
            <person name="de Appolonia F."/>
            <person name="Gambacorta A."/>
            <person name="Nicolaus B."/>
        </authorList>
    </citation>
    <scope>NUCLEOTIDE SEQUENCE [LARGE SCALE GENOMIC DNA]</scope>
    <source>
        <strain evidence="3 4">DSM 15939</strain>
    </source>
</reference>
<name>A0A160F6Q4_9BACL</name>
<dbReference type="CDD" id="cd04762">
    <property type="entry name" value="HTH_MerR-trunc"/>
    <property type="match status" value="1"/>
</dbReference>
<dbReference type="SUPFAM" id="SSF53041">
    <property type="entry name" value="Resolvase-like"/>
    <property type="match status" value="1"/>
</dbReference>
<dbReference type="Proteomes" id="UP000076865">
    <property type="component" value="Chromosome"/>
</dbReference>
<dbReference type="GO" id="GO:0000150">
    <property type="term" value="F:DNA strand exchange activity"/>
    <property type="evidence" value="ECO:0007669"/>
    <property type="project" value="InterPro"/>
</dbReference>
<dbReference type="RefSeq" id="WP_066322217.1">
    <property type="nucleotide sequence ID" value="NZ_CP015438.1"/>
</dbReference>
<dbReference type="InterPro" id="IPR041718">
    <property type="entry name" value="IS607_transposase-like"/>
</dbReference>
<proteinExistence type="predicted"/>
<dbReference type="GO" id="GO:0003677">
    <property type="term" value="F:DNA binding"/>
    <property type="evidence" value="ECO:0007669"/>
    <property type="project" value="InterPro"/>
</dbReference>
<dbReference type="NCBIfam" id="NF033518">
    <property type="entry name" value="transpos_IS607"/>
    <property type="match status" value="1"/>
</dbReference>
<dbReference type="CDD" id="cd03769">
    <property type="entry name" value="SR_IS607_transposase_like"/>
    <property type="match status" value="1"/>
</dbReference>
<feature type="domain" description="HTH merR-type" evidence="1">
    <location>
        <begin position="3"/>
        <end position="45"/>
    </location>
</feature>
<dbReference type="InterPro" id="IPR051491">
    <property type="entry name" value="Recombinase/Transposase-rel"/>
</dbReference>
<dbReference type="EMBL" id="CP015438">
    <property type="protein sequence ID" value="ANB61553.1"/>
    <property type="molecule type" value="Genomic_DNA"/>
</dbReference>
<dbReference type="InterPro" id="IPR048046">
    <property type="entry name" value="Transpos_IS607"/>
</dbReference>
<dbReference type="FunFam" id="3.40.50.1390:FF:000002">
    <property type="entry name" value="ORF1 in transposon ISC1904"/>
    <property type="match status" value="1"/>
</dbReference>
<keyword evidence="4" id="KW-1185">Reference proteome</keyword>
<dbReference type="Pfam" id="PF13411">
    <property type="entry name" value="MerR_1"/>
    <property type="match status" value="1"/>
</dbReference>
<dbReference type="PATRIC" id="fig|294699.3.peg.144"/>
<dbReference type="InterPro" id="IPR006119">
    <property type="entry name" value="Resolv_N"/>
</dbReference>
<dbReference type="SUPFAM" id="SSF46955">
    <property type="entry name" value="Putative DNA-binding domain"/>
    <property type="match status" value="1"/>
</dbReference>
<feature type="domain" description="Resolvase/invertase-type recombinase catalytic" evidence="2">
    <location>
        <begin position="60"/>
        <end position="198"/>
    </location>
</feature>
<evidence type="ECO:0000313" key="3">
    <source>
        <dbReference type="EMBL" id="ANB61553.1"/>
    </source>
</evidence>
<dbReference type="InterPro" id="IPR000551">
    <property type="entry name" value="MerR-type_HTH_dom"/>
</dbReference>
<gene>
    <name evidence="3" type="ORF">GFC30_155</name>
</gene>
<dbReference type="PROSITE" id="PS51736">
    <property type="entry name" value="RECOMBINASES_3"/>
    <property type="match status" value="1"/>
</dbReference>
<dbReference type="PANTHER" id="PTHR36172:SF1">
    <property type="entry name" value="RESOLVASE-RELATED"/>
    <property type="match status" value="1"/>
</dbReference>
<dbReference type="Pfam" id="PF00239">
    <property type="entry name" value="Resolvase"/>
    <property type="match status" value="1"/>
</dbReference>
<dbReference type="Gene3D" id="3.40.50.1390">
    <property type="entry name" value="Resolvase, N-terminal catalytic domain"/>
    <property type="match status" value="1"/>
</dbReference>
<dbReference type="GO" id="GO:0006355">
    <property type="term" value="P:regulation of DNA-templated transcription"/>
    <property type="evidence" value="ECO:0007669"/>
    <property type="project" value="InterPro"/>
</dbReference>
<dbReference type="InterPro" id="IPR036162">
    <property type="entry name" value="Resolvase-like_N_sf"/>
</dbReference>
<evidence type="ECO:0000259" key="1">
    <source>
        <dbReference type="PROSITE" id="PS50937"/>
    </source>
</evidence>
<dbReference type="OrthoDB" id="5319803at2"/>
<dbReference type="PROSITE" id="PS50937">
    <property type="entry name" value="HTH_MERR_2"/>
    <property type="match status" value="1"/>
</dbReference>
<sequence>MKHYKPKEFAEMLHVSVKTLQRWDNEGVLKAYRNPKGRRYYTEEQYREYMGIPKENQVGKTVIYARVSNKGQKDDLENQVEFLRQYANAKGMIVDEVVTDIGSGLNYKRKHWNRLMEACVDGKVSTILIAHKDRFVRFGYEWFEQFLDKLGVKIIVIHNEKWSPQEELVQDLISIIDVFSCRVYGLRKYKDKIKEDQL</sequence>
<evidence type="ECO:0000259" key="2">
    <source>
        <dbReference type="PROSITE" id="PS51736"/>
    </source>
</evidence>
<dbReference type="InterPro" id="IPR009061">
    <property type="entry name" value="DNA-bd_dom_put_sf"/>
</dbReference>
<dbReference type="PANTHER" id="PTHR36172">
    <property type="match status" value="1"/>
</dbReference>
<dbReference type="SMART" id="SM00857">
    <property type="entry name" value="Resolvase"/>
    <property type="match status" value="1"/>
</dbReference>
<dbReference type="Gene3D" id="1.10.1660.10">
    <property type="match status" value="1"/>
</dbReference>
<evidence type="ECO:0000313" key="4">
    <source>
        <dbReference type="Proteomes" id="UP000076865"/>
    </source>
</evidence>